<evidence type="ECO:0000256" key="3">
    <source>
        <dbReference type="ARBA" id="ARBA00022679"/>
    </source>
</evidence>
<dbReference type="PANTHER" id="PTHR24055">
    <property type="entry name" value="MITOGEN-ACTIVATED PROTEIN KINASE"/>
    <property type="match status" value="1"/>
</dbReference>
<dbReference type="GO" id="GO:0005524">
    <property type="term" value="F:ATP binding"/>
    <property type="evidence" value="ECO:0007669"/>
    <property type="project" value="UniProtKB-KW"/>
</dbReference>
<dbReference type="SUPFAM" id="SSF56112">
    <property type="entry name" value="Protein kinase-like (PK-like)"/>
    <property type="match status" value="1"/>
</dbReference>
<keyword evidence="6" id="KW-0067">ATP-binding</keyword>
<keyword evidence="3" id="KW-0808">Transferase</keyword>
<dbReference type="Pfam" id="PF00069">
    <property type="entry name" value="Pkinase"/>
    <property type="match status" value="1"/>
</dbReference>
<evidence type="ECO:0000313" key="8">
    <source>
        <dbReference type="EMBL" id="CDP36355.1"/>
    </source>
</evidence>
<evidence type="ECO:0000256" key="1">
    <source>
        <dbReference type="ARBA" id="ARBA00006485"/>
    </source>
</evidence>
<dbReference type="EMBL" id="HG937692">
    <property type="protein sequence ID" value="CDP36355.1"/>
    <property type="molecule type" value="Genomic_DNA"/>
</dbReference>
<proteinExistence type="inferred from homology"/>
<reference evidence="8" key="2">
    <citation type="submission" date="2014-06" db="EMBL/GenBank/DDBJ databases">
        <title>The complete genome of Blastobotrys (Arxula) adeninivorans LS3 - a yeast of biotechnological interest.</title>
        <authorList>
            <person name="Kunze G."/>
            <person name="Gaillardin C."/>
            <person name="Czernicka M."/>
            <person name="Durrens P."/>
            <person name="Martin T."/>
            <person name="Boer E."/>
            <person name="Gabaldon T."/>
            <person name="Cruz J."/>
            <person name="Talla E."/>
            <person name="Marck C."/>
            <person name="Goffeau A."/>
            <person name="Barbe V."/>
            <person name="Baret P."/>
            <person name="Baronian K."/>
            <person name="Beier S."/>
            <person name="Bleykasten C."/>
            <person name="Bode R."/>
            <person name="Casaregola S."/>
            <person name="Despons L."/>
            <person name="Fairhead C."/>
            <person name="Giersberg M."/>
            <person name="Gierski P."/>
            <person name="Hahnel U."/>
            <person name="Hartmann A."/>
            <person name="Jankowska D."/>
            <person name="Jubin C."/>
            <person name="Jung P."/>
            <person name="Lafontaine I."/>
            <person name="Leh-Louis V."/>
            <person name="Lemaire M."/>
            <person name="Marcet-Houben M."/>
            <person name="Mascher M."/>
            <person name="Morel G."/>
            <person name="Richard G.-F."/>
            <person name="Riechen J."/>
            <person name="Sacerdot C."/>
            <person name="Sarkar A."/>
            <person name="Savel G."/>
            <person name="Schacherer J."/>
            <person name="Sherman D."/>
            <person name="Straub M.-L."/>
            <person name="Stein N."/>
            <person name="Thierry A."/>
            <person name="Trautwein-Schult A."/>
            <person name="Westhof E."/>
            <person name="Worch S."/>
            <person name="Dujon B."/>
            <person name="Souciet J.-L."/>
            <person name="Wincker P."/>
            <person name="Scholz U."/>
            <person name="Neuveglise N."/>
        </authorList>
    </citation>
    <scope>NUCLEOTIDE SEQUENCE</scope>
    <source>
        <strain evidence="8">LS3</strain>
    </source>
</reference>
<accession>A0A060T5G5</accession>
<name>A0A060T5G5_BLAAD</name>
<evidence type="ECO:0000256" key="4">
    <source>
        <dbReference type="ARBA" id="ARBA00022741"/>
    </source>
</evidence>
<dbReference type="Gene3D" id="3.30.200.20">
    <property type="entry name" value="Phosphorylase Kinase, domain 1"/>
    <property type="match status" value="1"/>
</dbReference>
<dbReference type="SMART" id="SM00220">
    <property type="entry name" value="S_TKc"/>
    <property type="match status" value="1"/>
</dbReference>
<dbReference type="FunFam" id="1.10.510.10:FF:000624">
    <property type="entry name" value="Mitogen-activated protein kinase"/>
    <property type="match status" value="1"/>
</dbReference>
<dbReference type="PhylomeDB" id="A0A060T5G5"/>
<dbReference type="InterPro" id="IPR011009">
    <property type="entry name" value="Kinase-like_dom_sf"/>
</dbReference>
<dbReference type="PROSITE" id="PS50011">
    <property type="entry name" value="PROTEIN_KINASE_DOM"/>
    <property type="match status" value="1"/>
</dbReference>
<keyword evidence="2" id="KW-0723">Serine/threonine-protein kinase</keyword>
<evidence type="ECO:0000259" key="7">
    <source>
        <dbReference type="PROSITE" id="PS50011"/>
    </source>
</evidence>
<gene>
    <name evidence="8" type="ORF">GNLVRS02_ARAD1B11088g</name>
</gene>
<keyword evidence="4" id="KW-0547">Nucleotide-binding</keyword>
<reference evidence="8" key="1">
    <citation type="submission" date="2014-02" db="EMBL/GenBank/DDBJ databases">
        <authorList>
            <person name="Genoscope - CEA"/>
        </authorList>
    </citation>
    <scope>NUCLEOTIDE SEQUENCE</scope>
    <source>
        <strain evidence="8">LS3</strain>
    </source>
</reference>
<evidence type="ECO:0000256" key="2">
    <source>
        <dbReference type="ARBA" id="ARBA00022527"/>
    </source>
</evidence>
<organism evidence="8">
    <name type="scientific">Blastobotrys adeninivorans</name>
    <name type="common">Yeast</name>
    <name type="synonym">Arxula adeninivorans</name>
    <dbReference type="NCBI Taxonomy" id="409370"/>
    <lineage>
        <taxon>Eukaryota</taxon>
        <taxon>Fungi</taxon>
        <taxon>Dikarya</taxon>
        <taxon>Ascomycota</taxon>
        <taxon>Saccharomycotina</taxon>
        <taxon>Dipodascomycetes</taxon>
        <taxon>Dipodascales</taxon>
        <taxon>Trichomonascaceae</taxon>
        <taxon>Blastobotrys</taxon>
    </lineage>
</organism>
<sequence>MAGEKRRAYSSVEFAVDGRYTLKTLLYKGTFCTTCLAESEDGKFAIKKVFGKHLKEPKILRRILRELEILAHLNGHPDINTLCDVDMVSKPPHDGFYCYQTLFDTDLKRVLASQAPLTNDHVNSIMYQLFRGLHYMHSANVVHRDLKPANIHVNCHGKIKICDFSVASGSSIQSDYYCTRVKMTSYVANEWYRAPETYLCDDNGSGYTYALDMWSAGCILCELILRRPLFKGDNRLEILANTISIIDRPPIYLLSDQGKQYVEAALERYVPPRTNLYTLVNGHKQVTVLASKLLNYNPASRPDARTCLQDDLVKSYYNGREPSCSQFTFTSDNVPDHALKDILLSETANFRRKIRSNQKSVASEILRTRVVDPNENSLRALDGV</sequence>
<dbReference type="InterPro" id="IPR050117">
    <property type="entry name" value="MAPK"/>
</dbReference>
<comment type="similarity">
    <text evidence="1">Belongs to the protein kinase superfamily. CMGC Ser/Thr protein kinase family. CDC2/CDKX subfamily.</text>
</comment>
<dbReference type="AlphaFoldDB" id="A0A060T5G5"/>
<evidence type="ECO:0000256" key="6">
    <source>
        <dbReference type="ARBA" id="ARBA00022840"/>
    </source>
</evidence>
<evidence type="ECO:0000256" key="5">
    <source>
        <dbReference type="ARBA" id="ARBA00022777"/>
    </source>
</evidence>
<dbReference type="Gene3D" id="1.10.510.10">
    <property type="entry name" value="Transferase(Phosphotransferase) domain 1"/>
    <property type="match status" value="1"/>
</dbReference>
<keyword evidence="5" id="KW-0418">Kinase</keyword>
<dbReference type="GO" id="GO:0004674">
    <property type="term" value="F:protein serine/threonine kinase activity"/>
    <property type="evidence" value="ECO:0007669"/>
    <property type="project" value="UniProtKB-KW"/>
</dbReference>
<feature type="domain" description="Protein kinase" evidence="7">
    <location>
        <begin position="20"/>
        <end position="313"/>
    </location>
</feature>
<dbReference type="InterPro" id="IPR000719">
    <property type="entry name" value="Prot_kinase_dom"/>
</dbReference>
<protein>
    <submittedName>
        <fullName evidence="8">ARAD1B11088p</fullName>
    </submittedName>
</protein>